<sequence>MENGVCRWFVDISKWNPSNQEFSFLLSLLPLQDHSSITRFIKLEDRKRAIVSRLLQYAVVHEVLGIPFDEIIIKRTIEGKPYLNTHQNNLRFPNFNFNVSHDGDYVGITSEPLHIVGLDIVSHVIPKQETILEFIGNFSSHLTSLEWDNIINAGTCNEILAEFYKYWCVKEAYIKAIGVGLGYRLNRLEFQHINWTNISVYVDGKESSEWKFCLFELGKAHWRVSFWHDLWCVTRPLALVYPSLFNACDLKLGKLNEFYKMEGETASVARGHPGSAVEDFKRTLRLTELKEIDDSLRIGFTGSFMLRTVDQLLPDSFRASYGIYAD</sequence>
<dbReference type="PANTHER" id="PTHR12215">
    <property type="entry name" value="PHOSPHOPANTETHEINE TRANSFERASE"/>
    <property type="match status" value="1"/>
</dbReference>
<keyword evidence="2" id="KW-0808">Transferase</keyword>
<dbReference type="AlphaFoldDB" id="A0A7J7L9G0"/>
<evidence type="ECO:0000256" key="1">
    <source>
        <dbReference type="ARBA" id="ARBA00013172"/>
    </source>
</evidence>
<keyword evidence="6" id="KW-1185">Reference proteome</keyword>
<accession>A0A7J7L9G0</accession>
<dbReference type="InterPro" id="IPR050559">
    <property type="entry name" value="P-Pant_transferase_sf"/>
</dbReference>
<evidence type="ECO:0000256" key="2">
    <source>
        <dbReference type="ARBA" id="ARBA00022679"/>
    </source>
</evidence>
<dbReference type="InterPro" id="IPR055066">
    <property type="entry name" value="AASDHPPT_N"/>
</dbReference>
<dbReference type="Pfam" id="PF01648">
    <property type="entry name" value="ACPS"/>
    <property type="match status" value="1"/>
</dbReference>
<evidence type="ECO:0000259" key="4">
    <source>
        <dbReference type="Pfam" id="PF22624"/>
    </source>
</evidence>
<feature type="domain" description="4'-phosphopantetheinyl transferase" evidence="3">
    <location>
        <begin position="116"/>
        <end position="216"/>
    </location>
</feature>
<dbReference type="SUPFAM" id="SSF56214">
    <property type="entry name" value="4'-phosphopantetheinyl transferase"/>
    <property type="match status" value="2"/>
</dbReference>
<dbReference type="PANTHER" id="PTHR12215:SF10">
    <property type="entry name" value="L-AMINOADIPATE-SEMIALDEHYDE DEHYDROGENASE-PHOSPHOPANTETHEINYL TRANSFERASE"/>
    <property type="match status" value="1"/>
</dbReference>
<dbReference type="GO" id="GO:0000287">
    <property type="term" value="F:magnesium ion binding"/>
    <property type="evidence" value="ECO:0007669"/>
    <property type="project" value="InterPro"/>
</dbReference>
<dbReference type="EMBL" id="JACGCM010002501">
    <property type="protein sequence ID" value="KAF6139275.1"/>
    <property type="molecule type" value="Genomic_DNA"/>
</dbReference>
<comment type="caution">
    <text evidence="5">The sequence shown here is derived from an EMBL/GenBank/DDBJ whole genome shotgun (WGS) entry which is preliminary data.</text>
</comment>
<dbReference type="InterPro" id="IPR037143">
    <property type="entry name" value="4-PPantetheinyl_Trfase_dom_sf"/>
</dbReference>
<name>A0A7J7L9G0_9MAGN</name>
<dbReference type="FunFam" id="3.90.470.20:FF:000013">
    <property type="entry name" value="L-aminoadipate-semialdehyde dehydrogenase-phosphopantetheinyl transferase"/>
    <property type="match status" value="1"/>
</dbReference>
<feature type="domain" description="4'-phosphopantetheinyl transferase N-terminal" evidence="4">
    <location>
        <begin position="13"/>
        <end position="112"/>
    </location>
</feature>
<dbReference type="GO" id="GO:0008897">
    <property type="term" value="F:holo-[acyl-carrier-protein] synthase activity"/>
    <property type="evidence" value="ECO:0007669"/>
    <property type="project" value="UniProtKB-EC"/>
</dbReference>
<dbReference type="EC" id="2.7.8.7" evidence="1"/>
<dbReference type="Pfam" id="PF22624">
    <property type="entry name" value="AASDHPPT_N"/>
    <property type="match status" value="1"/>
</dbReference>
<proteinExistence type="predicted"/>
<dbReference type="InterPro" id="IPR008278">
    <property type="entry name" value="4-PPantetheinyl_Trfase_dom"/>
</dbReference>
<gene>
    <name evidence="5" type="ORF">GIB67_021485</name>
</gene>
<dbReference type="FunFam" id="3.90.470.20:FF:000003">
    <property type="entry name" value="L-aminoadipate-semialdehyde dehydrogenase-phosphopantetheinyl transferase"/>
    <property type="match status" value="1"/>
</dbReference>
<dbReference type="GO" id="GO:0005829">
    <property type="term" value="C:cytosol"/>
    <property type="evidence" value="ECO:0007669"/>
    <property type="project" value="TreeGrafter"/>
</dbReference>
<dbReference type="Proteomes" id="UP000541444">
    <property type="component" value="Unassembled WGS sequence"/>
</dbReference>
<evidence type="ECO:0000313" key="5">
    <source>
        <dbReference type="EMBL" id="KAF6139275.1"/>
    </source>
</evidence>
<reference evidence="5 6" key="1">
    <citation type="journal article" date="2020" name="IScience">
        <title>Genome Sequencing of the Endangered Kingdonia uniflora (Circaeasteraceae, Ranunculales) Reveals Potential Mechanisms of Evolutionary Specialization.</title>
        <authorList>
            <person name="Sun Y."/>
            <person name="Deng T."/>
            <person name="Zhang A."/>
            <person name="Moore M.J."/>
            <person name="Landis J.B."/>
            <person name="Lin N."/>
            <person name="Zhang H."/>
            <person name="Zhang X."/>
            <person name="Huang J."/>
            <person name="Zhang X."/>
            <person name="Sun H."/>
            <person name="Wang H."/>
        </authorList>
    </citation>
    <scope>NUCLEOTIDE SEQUENCE [LARGE SCALE GENOMIC DNA]</scope>
    <source>
        <strain evidence="5">TB1705</strain>
        <tissue evidence="5">Leaf</tissue>
    </source>
</reference>
<protein>
    <recommendedName>
        <fullName evidence="1">holo-[acyl-carrier-protein] synthase</fullName>
        <ecNumber evidence="1">2.7.8.7</ecNumber>
    </recommendedName>
</protein>
<dbReference type="Gene3D" id="3.90.470.20">
    <property type="entry name" value="4'-phosphopantetheinyl transferase domain"/>
    <property type="match status" value="2"/>
</dbReference>
<dbReference type="OrthoDB" id="26719at2759"/>
<dbReference type="GO" id="GO:0019878">
    <property type="term" value="P:lysine biosynthetic process via aminoadipic acid"/>
    <property type="evidence" value="ECO:0007669"/>
    <property type="project" value="TreeGrafter"/>
</dbReference>
<evidence type="ECO:0000259" key="3">
    <source>
        <dbReference type="Pfam" id="PF01648"/>
    </source>
</evidence>
<organism evidence="5 6">
    <name type="scientific">Kingdonia uniflora</name>
    <dbReference type="NCBI Taxonomy" id="39325"/>
    <lineage>
        <taxon>Eukaryota</taxon>
        <taxon>Viridiplantae</taxon>
        <taxon>Streptophyta</taxon>
        <taxon>Embryophyta</taxon>
        <taxon>Tracheophyta</taxon>
        <taxon>Spermatophyta</taxon>
        <taxon>Magnoliopsida</taxon>
        <taxon>Ranunculales</taxon>
        <taxon>Circaeasteraceae</taxon>
        <taxon>Kingdonia</taxon>
    </lineage>
</organism>
<evidence type="ECO:0000313" key="6">
    <source>
        <dbReference type="Proteomes" id="UP000541444"/>
    </source>
</evidence>